<keyword evidence="2" id="KW-1185">Reference proteome</keyword>
<organism evidence="1 2">
    <name type="scientific">Hypoxylon rubiginosum</name>
    <dbReference type="NCBI Taxonomy" id="110542"/>
    <lineage>
        <taxon>Eukaryota</taxon>
        <taxon>Fungi</taxon>
        <taxon>Dikarya</taxon>
        <taxon>Ascomycota</taxon>
        <taxon>Pezizomycotina</taxon>
        <taxon>Sordariomycetes</taxon>
        <taxon>Xylariomycetidae</taxon>
        <taxon>Xylariales</taxon>
        <taxon>Hypoxylaceae</taxon>
        <taxon>Hypoxylon</taxon>
    </lineage>
</organism>
<accession>A0ACB9YHV4</accession>
<keyword evidence="1" id="KW-0378">Hydrolase</keyword>
<dbReference type="EMBL" id="MU393667">
    <property type="protein sequence ID" value="KAI4858981.1"/>
    <property type="molecule type" value="Genomic_DNA"/>
</dbReference>
<reference evidence="1 2" key="1">
    <citation type="journal article" date="2022" name="New Phytol.">
        <title>Ecological generalism drives hyperdiversity of secondary metabolite gene clusters in xylarialean endophytes.</title>
        <authorList>
            <person name="Franco M.E.E."/>
            <person name="Wisecaver J.H."/>
            <person name="Arnold A.E."/>
            <person name="Ju Y.M."/>
            <person name="Slot J.C."/>
            <person name="Ahrendt S."/>
            <person name="Moore L.P."/>
            <person name="Eastman K.E."/>
            <person name="Scott K."/>
            <person name="Konkel Z."/>
            <person name="Mondo S.J."/>
            <person name="Kuo A."/>
            <person name="Hayes R.D."/>
            <person name="Haridas S."/>
            <person name="Andreopoulos B."/>
            <person name="Riley R."/>
            <person name="LaButti K."/>
            <person name="Pangilinan J."/>
            <person name="Lipzen A."/>
            <person name="Amirebrahimi M."/>
            <person name="Yan J."/>
            <person name="Adam C."/>
            <person name="Keymanesh K."/>
            <person name="Ng V."/>
            <person name="Louie K."/>
            <person name="Northen T."/>
            <person name="Drula E."/>
            <person name="Henrissat B."/>
            <person name="Hsieh H.M."/>
            <person name="Youens-Clark K."/>
            <person name="Lutzoni F."/>
            <person name="Miadlikowska J."/>
            <person name="Eastwood D.C."/>
            <person name="Hamelin R.C."/>
            <person name="Grigoriev I.V."/>
            <person name="U'Ren J.M."/>
        </authorList>
    </citation>
    <scope>NUCLEOTIDE SEQUENCE [LARGE SCALE GENOMIC DNA]</scope>
    <source>
        <strain evidence="1 2">CBS 119005</strain>
    </source>
</reference>
<gene>
    <name evidence="1" type="ORF">F4820DRAFT_441138</name>
</gene>
<evidence type="ECO:0000313" key="1">
    <source>
        <dbReference type="EMBL" id="KAI4858981.1"/>
    </source>
</evidence>
<evidence type="ECO:0000313" key="2">
    <source>
        <dbReference type="Proteomes" id="UP001497700"/>
    </source>
</evidence>
<proteinExistence type="predicted"/>
<sequence length="275" mass="30453">MLNPKNFGLFPQIVAALLRNDAIGIDGRWYHPYRSFNYTTSQPPPSFISNGIPFRIMFMGASITRGDVSTGNLGFRKPVRDKFVLAGNLVNLVGSQKLGDFKDNDLEAYPGNRIDQVHEHSIHIVPETKPNLFIIHVGTNDCLQNWDIANFGARMRDFVAYLLATSSRATVVMSTLITNTVPEVEPRILNVNSQIRQIASILQAEGKPVVLAEMHYDQGLPGRPQPSDISPDGTHPFDAGYAMMADIYWASVLEAERKGLFRSPEINGIPDDGDA</sequence>
<protein>
    <submittedName>
        <fullName evidence="1">SGNH hydrolase-type esterase domain-containing protein</fullName>
    </submittedName>
</protein>
<name>A0ACB9YHV4_9PEZI</name>
<comment type="caution">
    <text evidence="1">The sequence shown here is derived from an EMBL/GenBank/DDBJ whole genome shotgun (WGS) entry which is preliminary data.</text>
</comment>
<dbReference type="Proteomes" id="UP001497700">
    <property type="component" value="Unassembled WGS sequence"/>
</dbReference>